<name>A0A6I6GJ42_9BACT</name>
<dbReference type="RefSeq" id="WP_157478791.1">
    <property type="nucleotide sequence ID" value="NZ_CP046566.1"/>
</dbReference>
<dbReference type="Proteomes" id="UP000426027">
    <property type="component" value="Chromosome"/>
</dbReference>
<evidence type="ECO:0000313" key="3">
    <source>
        <dbReference type="Proteomes" id="UP000426027"/>
    </source>
</evidence>
<accession>A0A6I6GJ42</accession>
<evidence type="ECO:0000256" key="1">
    <source>
        <dbReference type="SAM" id="SignalP"/>
    </source>
</evidence>
<gene>
    <name evidence="2" type="ORF">GLV81_10290</name>
</gene>
<proteinExistence type="predicted"/>
<feature type="signal peptide" evidence="1">
    <location>
        <begin position="1"/>
        <end position="29"/>
    </location>
</feature>
<sequence>MNPTMLSRIRKSAMLLFMLSTAFTKTVIAQNMAINTTGNNPDVSAMLDVVSSNKGMLLPRVSLTSTTDATTIPSPATSLLVYNTNASITGTHADGVGYYYNNGTSGSPEWVKLNTFGVRWDDLRITLDRGRDATAISYFSGSSGPEIWYFRNNSQLEAMSFTVQLPHTWKEGSTIYPHLHWSPKASKSGNVEWKLEYTWQNYDPSTPQVFPDITTNTVVSTGPFTANSHMITSLSSNNSGIDGTGKKISSILICRLTRNSSNAADTYADDAGLLFLDFHIMVDAFGSKAEFVK</sequence>
<evidence type="ECO:0000313" key="2">
    <source>
        <dbReference type="EMBL" id="QGW28435.1"/>
    </source>
</evidence>
<reference evidence="2 3" key="1">
    <citation type="submission" date="2019-11" db="EMBL/GenBank/DDBJ databases">
        <authorList>
            <person name="Im W.T."/>
        </authorList>
    </citation>
    <scope>NUCLEOTIDE SEQUENCE [LARGE SCALE GENOMIC DNA]</scope>
    <source>
        <strain evidence="2 3">SB-02</strain>
    </source>
</reference>
<feature type="chain" id="PRO_5026019289" evidence="1">
    <location>
        <begin position="30"/>
        <end position="293"/>
    </location>
</feature>
<keyword evidence="1" id="KW-0732">Signal</keyword>
<protein>
    <submittedName>
        <fullName evidence="2">Uncharacterized protein</fullName>
    </submittedName>
</protein>
<dbReference type="AlphaFoldDB" id="A0A6I6GJ42"/>
<dbReference type="KEGG" id="fls:GLV81_10290"/>
<dbReference type="EMBL" id="CP046566">
    <property type="protein sequence ID" value="QGW28435.1"/>
    <property type="molecule type" value="Genomic_DNA"/>
</dbReference>
<organism evidence="2 3">
    <name type="scientific">Phnomibacter ginsenosidimutans</name>
    <dbReference type="NCBI Taxonomy" id="2676868"/>
    <lineage>
        <taxon>Bacteria</taxon>
        <taxon>Pseudomonadati</taxon>
        <taxon>Bacteroidota</taxon>
        <taxon>Chitinophagia</taxon>
        <taxon>Chitinophagales</taxon>
        <taxon>Chitinophagaceae</taxon>
        <taxon>Phnomibacter</taxon>
    </lineage>
</organism>
<keyword evidence="3" id="KW-1185">Reference proteome</keyword>